<sequence>MAKDTVKELQQNPDYVILNNPLASPKFVRMIGKGKEIAINDIYTPKIFYDIASKLTPEHMVDIQRNQSVVLEIHLGDFLESIGANKKNYKHLIDSIETMQSNLLRWKEGDDIITTSIVTKSIHNPKTGRMEIFVDSDIAKRIIEVKEDGNFSFLKNNVFRLQNAQAIKLYPFFKSWLNHGKYSTDLERFKVQFNYNTSGYKHWSNFEGKVLVPAMEEINDKTDIQVNYEPTGDNLDGKRPRIKGLLFTITKKDETKLLIEQAATQEQALHEQVEQPGLFDKDIQLKEILGLVQKFSIQEKPSELAIKTHFDTLLTNIGFQAVKDGLLGMIESKAKPKTLAFFTADNLLKYPGFEQAQKEVKKEKTVTNDQLLEEIKKQRTIDELRRVYQQERSTFLTKYFEEMDPVQKEKEIEELWNSSGVKVIYFRGEEKSQPNSNAVKRIAEKYAFPNGYDEKKHLKHFALQNFKLHIDFDEKGEIVLG</sequence>
<organism evidence="1 2">
    <name type="scientific">Lacihabitans soyangensis</name>
    <dbReference type="NCBI Taxonomy" id="869394"/>
    <lineage>
        <taxon>Bacteria</taxon>
        <taxon>Pseudomonadati</taxon>
        <taxon>Bacteroidota</taxon>
        <taxon>Cytophagia</taxon>
        <taxon>Cytophagales</taxon>
        <taxon>Leadbetterellaceae</taxon>
        <taxon>Lacihabitans</taxon>
    </lineage>
</organism>
<name>A0AAE3KWG0_9BACT</name>
<keyword evidence="2" id="KW-1185">Reference proteome</keyword>
<dbReference type="Proteomes" id="UP001204144">
    <property type="component" value="Unassembled WGS sequence"/>
</dbReference>
<dbReference type="EMBL" id="RJUF01000186">
    <property type="protein sequence ID" value="MCP9765651.1"/>
    <property type="molecule type" value="Genomic_DNA"/>
</dbReference>
<evidence type="ECO:0000313" key="2">
    <source>
        <dbReference type="Proteomes" id="UP001204144"/>
    </source>
</evidence>
<dbReference type="RefSeq" id="WP_255039369.1">
    <property type="nucleotide sequence ID" value="NZ_RJUF01000186.1"/>
</dbReference>
<proteinExistence type="predicted"/>
<reference evidence="1 2" key="1">
    <citation type="submission" date="2018-11" db="EMBL/GenBank/DDBJ databases">
        <title>Novel bacteria species description.</title>
        <authorList>
            <person name="Han J.-H."/>
        </authorList>
    </citation>
    <scope>NUCLEOTIDE SEQUENCE [LARGE SCALE GENOMIC DNA]</scope>
    <source>
        <strain evidence="1 2">KCTC23259</strain>
    </source>
</reference>
<accession>A0AAE3KWG0</accession>
<protein>
    <submittedName>
        <fullName evidence="1">RepB family plasmid replication initiator protein</fullName>
    </submittedName>
</protein>
<comment type="caution">
    <text evidence="1">The sequence shown here is derived from an EMBL/GenBank/DDBJ whole genome shotgun (WGS) entry which is preliminary data.</text>
</comment>
<dbReference type="InterPro" id="IPR036388">
    <property type="entry name" value="WH-like_DNA-bd_sf"/>
</dbReference>
<dbReference type="AlphaFoldDB" id="A0AAE3KWG0"/>
<dbReference type="Pfam" id="PF21205">
    <property type="entry name" value="Rep3_C"/>
    <property type="match status" value="1"/>
</dbReference>
<dbReference type="Gene3D" id="1.10.10.10">
    <property type="entry name" value="Winged helix-like DNA-binding domain superfamily/Winged helix DNA-binding domain"/>
    <property type="match status" value="2"/>
</dbReference>
<gene>
    <name evidence="1" type="ORF">EGI31_22170</name>
</gene>
<dbReference type="InterPro" id="IPR036390">
    <property type="entry name" value="WH_DNA-bd_sf"/>
</dbReference>
<dbReference type="SUPFAM" id="SSF46785">
    <property type="entry name" value="Winged helix' DNA-binding domain"/>
    <property type="match status" value="1"/>
</dbReference>
<evidence type="ECO:0000313" key="1">
    <source>
        <dbReference type="EMBL" id="MCP9765651.1"/>
    </source>
</evidence>